<keyword evidence="3" id="KW-0378">Hydrolase</keyword>
<dbReference type="GO" id="GO:0006508">
    <property type="term" value="P:proteolysis"/>
    <property type="evidence" value="ECO:0007669"/>
    <property type="project" value="UniProtKB-KW"/>
</dbReference>
<comment type="caution">
    <text evidence="6">The sequence shown here is derived from an EMBL/GenBank/DDBJ whole genome shotgun (WGS) entry which is preliminary data.</text>
</comment>
<dbReference type="GO" id="GO:0008233">
    <property type="term" value="F:peptidase activity"/>
    <property type="evidence" value="ECO:0007669"/>
    <property type="project" value="UniProtKB-KW"/>
</dbReference>
<keyword evidence="1" id="KW-1188">Viral release from host cell</keyword>
<keyword evidence="2" id="KW-0645">Protease</keyword>
<proteinExistence type="predicted"/>
<evidence type="ECO:0000256" key="1">
    <source>
        <dbReference type="ARBA" id="ARBA00022612"/>
    </source>
</evidence>
<gene>
    <name evidence="6" type="ORF">A5708_19290</name>
</gene>
<evidence type="ECO:0000256" key="2">
    <source>
        <dbReference type="ARBA" id="ARBA00022670"/>
    </source>
</evidence>
<dbReference type="InterPro" id="IPR054613">
    <property type="entry name" value="Peptidase_S78_dom"/>
</dbReference>
<dbReference type="Proteomes" id="UP000091846">
    <property type="component" value="Unassembled WGS sequence"/>
</dbReference>
<dbReference type="Pfam" id="PF04586">
    <property type="entry name" value="Peptidase_S78"/>
    <property type="match status" value="1"/>
</dbReference>
<dbReference type="OrthoDB" id="9804926at2"/>
<accession>A0A1A2Z1D8</accession>
<evidence type="ECO:0000256" key="4">
    <source>
        <dbReference type="SAM" id="MobiDB-lite"/>
    </source>
</evidence>
<evidence type="ECO:0000256" key="3">
    <source>
        <dbReference type="ARBA" id="ARBA00022801"/>
    </source>
</evidence>
<feature type="region of interest" description="Disordered" evidence="4">
    <location>
        <begin position="201"/>
        <end position="230"/>
    </location>
</feature>
<evidence type="ECO:0000313" key="6">
    <source>
        <dbReference type="EMBL" id="OBI42986.1"/>
    </source>
</evidence>
<reference evidence="6 7" key="1">
    <citation type="submission" date="2016-06" db="EMBL/GenBank/DDBJ databases">
        <authorList>
            <person name="Kjaerup R.B."/>
            <person name="Dalgaard T.S."/>
            <person name="Juul-Madsen H.R."/>
        </authorList>
    </citation>
    <scope>NUCLEOTIDE SEQUENCE [LARGE SCALE GENOMIC DNA]</scope>
    <source>
        <strain evidence="6 7">E1334</strain>
    </source>
</reference>
<organism evidence="6 7">
    <name type="scientific">Mycobacterium colombiense</name>
    <dbReference type="NCBI Taxonomy" id="339268"/>
    <lineage>
        <taxon>Bacteria</taxon>
        <taxon>Bacillati</taxon>
        <taxon>Actinomycetota</taxon>
        <taxon>Actinomycetes</taxon>
        <taxon>Mycobacteriales</taxon>
        <taxon>Mycobacteriaceae</taxon>
        <taxon>Mycobacterium</taxon>
        <taxon>Mycobacterium avium complex (MAC)</taxon>
    </lineage>
</organism>
<evidence type="ECO:0000313" key="7">
    <source>
        <dbReference type="Proteomes" id="UP000091846"/>
    </source>
</evidence>
<dbReference type="RefSeq" id="WP_065028161.1">
    <property type="nucleotide sequence ID" value="NZ_LZKI01000064.1"/>
</dbReference>
<protein>
    <recommendedName>
        <fullName evidence="5">Prohead serine protease domain-containing protein</fullName>
    </recommendedName>
</protein>
<dbReference type="AlphaFoldDB" id="A0A1A2Z1D8"/>
<dbReference type="EMBL" id="LZKI01000064">
    <property type="protein sequence ID" value="OBI42986.1"/>
    <property type="molecule type" value="Genomic_DNA"/>
</dbReference>
<name>A0A1A2Z1D8_9MYCO</name>
<evidence type="ECO:0000259" key="5">
    <source>
        <dbReference type="Pfam" id="PF04586"/>
    </source>
</evidence>
<feature type="domain" description="Prohead serine protease" evidence="5">
    <location>
        <begin position="28"/>
        <end position="177"/>
    </location>
</feature>
<sequence>MSNSERSAPPVERLHISDFQGFRAGSPIEVRSSQSRTIGGYAAVFDRSSENLGGFYERIHPKAFNKSKSDQFPGVVCRFNHSDDYLLGTTRSGTLRLTVDNTGLDYSVDLPECRNDILEMTARGDLAHSSFAFQVWTDDWTKFDNGYPVRQLLSCRIIDVAPVVNPAYSETSVALRSFARFVDAPFEDVVERAQKDELRSFWQRTDNIDPQVGKSSPPTPQPGAEPEGRDPHKALAELAEIRYGPKLPNLNQDIINIQQRMGARTAASIDANEAQLRDRELVHIATTAQREAREADWFRVLEEHRRRAQITDLRYPEA</sequence>